<reference evidence="1 2" key="1">
    <citation type="submission" date="2023-07" db="EMBL/GenBank/DDBJ databases">
        <title>Genomic Encyclopedia of Type Strains, Phase IV (KMG-IV): sequencing the most valuable type-strain genomes for metagenomic binning, comparative biology and taxonomic classification.</title>
        <authorList>
            <person name="Goeker M."/>
        </authorList>
    </citation>
    <scope>NUCLEOTIDE SEQUENCE [LARGE SCALE GENOMIC DNA]</scope>
    <source>
        <strain evidence="1 2">DSM 27594</strain>
    </source>
</reference>
<gene>
    <name evidence="1" type="ORF">J2S10_002252</name>
</gene>
<comment type="caution">
    <text evidence="1">The sequence shown here is derived from an EMBL/GenBank/DDBJ whole genome shotgun (WGS) entry which is preliminary data.</text>
</comment>
<organism evidence="1 2">
    <name type="scientific">Neobacillus ginsengisoli</name>
    <dbReference type="NCBI Taxonomy" id="904295"/>
    <lineage>
        <taxon>Bacteria</taxon>
        <taxon>Bacillati</taxon>
        <taxon>Bacillota</taxon>
        <taxon>Bacilli</taxon>
        <taxon>Bacillales</taxon>
        <taxon>Bacillaceae</taxon>
        <taxon>Neobacillus</taxon>
    </lineage>
</organism>
<dbReference type="EMBL" id="JAUSTW010000003">
    <property type="protein sequence ID" value="MDQ0199094.1"/>
    <property type="molecule type" value="Genomic_DNA"/>
</dbReference>
<dbReference type="RefSeq" id="WP_307407642.1">
    <property type="nucleotide sequence ID" value="NZ_JAUSTW010000003.1"/>
</dbReference>
<dbReference type="Proteomes" id="UP001224122">
    <property type="component" value="Unassembled WGS sequence"/>
</dbReference>
<sequence length="56" mass="6604">MYFEILLDAVLGERQIFHIIECPICGFEEVYYEDSETKKLIGRACSSCNFVQKFEF</sequence>
<proteinExistence type="predicted"/>
<keyword evidence="2" id="KW-1185">Reference proteome</keyword>
<evidence type="ECO:0000313" key="1">
    <source>
        <dbReference type="EMBL" id="MDQ0199094.1"/>
    </source>
</evidence>
<evidence type="ECO:0000313" key="2">
    <source>
        <dbReference type="Proteomes" id="UP001224122"/>
    </source>
</evidence>
<accession>A0ABT9XVY6</accession>
<protein>
    <submittedName>
        <fullName evidence="1">Nucleic-acid-binding Zn-ribbon protein</fullName>
    </submittedName>
</protein>
<name>A0ABT9XVY6_9BACI</name>